<dbReference type="EMBL" id="JACCCU010000001">
    <property type="protein sequence ID" value="NYF89314.1"/>
    <property type="molecule type" value="Genomic_DNA"/>
</dbReference>
<evidence type="ECO:0000313" key="3">
    <source>
        <dbReference type="Proteomes" id="UP000564385"/>
    </source>
</evidence>
<name>A0A852VFU3_9BACT</name>
<feature type="region of interest" description="Disordered" evidence="1">
    <location>
        <begin position="148"/>
        <end position="202"/>
    </location>
</feature>
<proteinExistence type="predicted"/>
<comment type="caution">
    <text evidence="2">The sequence shown here is derived from an EMBL/GenBank/DDBJ whole genome shotgun (WGS) entry which is preliminary data.</text>
</comment>
<organism evidence="2 3">
    <name type="scientific">Tunturiibacter lichenicola</name>
    <dbReference type="NCBI Taxonomy" id="2051959"/>
    <lineage>
        <taxon>Bacteria</taxon>
        <taxon>Pseudomonadati</taxon>
        <taxon>Acidobacteriota</taxon>
        <taxon>Terriglobia</taxon>
        <taxon>Terriglobales</taxon>
        <taxon>Acidobacteriaceae</taxon>
        <taxon>Tunturiibacter</taxon>
    </lineage>
</organism>
<feature type="compositionally biased region" description="Polar residues" evidence="1">
    <location>
        <begin position="173"/>
        <end position="184"/>
    </location>
</feature>
<evidence type="ECO:0000256" key="1">
    <source>
        <dbReference type="SAM" id="MobiDB-lite"/>
    </source>
</evidence>
<gene>
    <name evidence="2" type="ORF">HDF08_001381</name>
</gene>
<sequence>MCCRITLPSPAPDVQTFPPQTKVFTSTEAVHSLIVAGAPSFRSLIAIGWGIRAKARTAVRLRLPVLPNPKSRIISTKAVHTLTANNAAESPRISPSAQPVVGAPSFRSLIAIGWGIRAKARTAVRLRLHLFSPIQKTPSFRPKLFTLSPRTTQRKAPHLAVSPSQKPNPLPPSITQKNRPQKTCQPPKPQIPLHHKALRVAH</sequence>
<reference evidence="2 3" key="1">
    <citation type="submission" date="2020-07" db="EMBL/GenBank/DDBJ databases">
        <title>Genomic Encyclopedia of Type Strains, Phase IV (KMG-V): Genome sequencing to study the core and pangenomes of soil and plant-associated prokaryotes.</title>
        <authorList>
            <person name="Whitman W."/>
        </authorList>
    </citation>
    <scope>NUCLEOTIDE SEQUENCE [LARGE SCALE GENOMIC DNA]</scope>
    <source>
        <strain evidence="2 3">M8UP22</strain>
    </source>
</reference>
<feature type="compositionally biased region" description="Basic residues" evidence="1">
    <location>
        <begin position="193"/>
        <end position="202"/>
    </location>
</feature>
<accession>A0A852VFU3</accession>
<dbReference type="Proteomes" id="UP000564385">
    <property type="component" value="Unassembled WGS sequence"/>
</dbReference>
<dbReference type="AlphaFoldDB" id="A0A852VFU3"/>
<protein>
    <submittedName>
        <fullName evidence="2">Uncharacterized protein</fullName>
    </submittedName>
</protein>
<evidence type="ECO:0000313" key="2">
    <source>
        <dbReference type="EMBL" id="NYF89314.1"/>
    </source>
</evidence>